<keyword evidence="2" id="KW-0732">Signal</keyword>
<dbReference type="PANTHER" id="PTHR42928:SF5">
    <property type="entry name" value="BLR1237 PROTEIN"/>
    <property type="match status" value="1"/>
</dbReference>
<dbReference type="Pfam" id="PF03401">
    <property type="entry name" value="TctC"/>
    <property type="match status" value="1"/>
</dbReference>
<sequence>MSISRRACIGLATLIPGLAAPPVRAQDFPARAVRIITPLSAGSQADLLARMVAQKLAETWGRPVVVENHAGGAGQVAGQLLLRSPADGHTLMLHSDGHVVSAAVYGEQLAYDTLRDFARVSQVASSPSVLVVGPGLGIRSVAALVALGRSRAGGLSFGSAGVGGGLHFTGEMFKQSTGIEATHIPFRGTPEALTETMAGRIDFTFSSLQPALPLMAAGNLLALAVSSPQRSPVLPQLPTVAESGYPGFGYDLWWGLFAPSPTPAPIQDGISRDVARVLAQPELRQRLLDQGIVPVGSTPAAFDAFVRAEVPRLRDVARVAGIRPG</sequence>
<dbReference type="PANTHER" id="PTHR42928">
    <property type="entry name" value="TRICARBOXYLATE-BINDING PROTEIN"/>
    <property type="match status" value="1"/>
</dbReference>
<name>A0AAF1K417_9PROT</name>
<proteinExistence type="inferred from homology"/>
<dbReference type="Gene3D" id="3.40.190.150">
    <property type="entry name" value="Bordetella uptake gene, domain 1"/>
    <property type="match status" value="1"/>
</dbReference>
<protein>
    <submittedName>
        <fullName evidence="3">Tripartite tricarboxylate transporter substrate binding protein</fullName>
    </submittedName>
</protein>
<dbReference type="RefSeq" id="WP_211874312.1">
    <property type="nucleotide sequence ID" value="NZ_JAAEDH010000010.1"/>
</dbReference>
<evidence type="ECO:0000313" key="3">
    <source>
        <dbReference type="EMBL" id="MBR0655475.1"/>
    </source>
</evidence>
<dbReference type="InterPro" id="IPR005064">
    <property type="entry name" value="BUG"/>
</dbReference>
<dbReference type="InterPro" id="IPR042100">
    <property type="entry name" value="Bug_dom1"/>
</dbReference>
<comment type="caution">
    <text evidence="3">The sequence shown here is derived from an EMBL/GenBank/DDBJ whole genome shotgun (WGS) entry which is preliminary data.</text>
</comment>
<evidence type="ECO:0000313" key="4">
    <source>
        <dbReference type="Proteomes" id="UP001196068"/>
    </source>
</evidence>
<dbReference type="Proteomes" id="UP001196068">
    <property type="component" value="Unassembled WGS sequence"/>
</dbReference>
<organism evidence="3 4">
    <name type="scientific">Plastoroseomonas arctica</name>
    <dbReference type="NCBI Taxonomy" id="1509237"/>
    <lineage>
        <taxon>Bacteria</taxon>
        <taxon>Pseudomonadati</taxon>
        <taxon>Pseudomonadota</taxon>
        <taxon>Alphaproteobacteria</taxon>
        <taxon>Acetobacterales</taxon>
        <taxon>Acetobacteraceae</taxon>
        <taxon>Plastoroseomonas</taxon>
    </lineage>
</organism>
<dbReference type="EMBL" id="JAAEDH010000010">
    <property type="protein sequence ID" value="MBR0655475.1"/>
    <property type="molecule type" value="Genomic_DNA"/>
</dbReference>
<accession>A0AAF1K417</accession>
<dbReference type="CDD" id="cd13578">
    <property type="entry name" value="PBP2_Bug27"/>
    <property type="match status" value="1"/>
</dbReference>
<dbReference type="PIRSF" id="PIRSF017082">
    <property type="entry name" value="YflP"/>
    <property type="match status" value="1"/>
</dbReference>
<reference evidence="3" key="1">
    <citation type="submission" date="2020-01" db="EMBL/GenBank/DDBJ databases">
        <authorList>
            <person name="Rat A."/>
        </authorList>
    </citation>
    <scope>NUCLEOTIDE SEQUENCE</scope>
    <source>
        <strain evidence="3">LMG 28251</strain>
    </source>
</reference>
<dbReference type="AlphaFoldDB" id="A0AAF1K417"/>
<evidence type="ECO:0000256" key="2">
    <source>
        <dbReference type="SAM" id="SignalP"/>
    </source>
</evidence>
<keyword evidence="4" id="KW-1185">Reference proteome</keyword>
<evidence type="ECO:0000256" key="1">
    <source>
        <dbReference type="ARBA" id="ARBA00006987"/>
    </source>
</evidence>
<reference evidence="3" key="2">
    <citation type="journal article" date="2021" name="Syst. Appl. Microbiol.">
        <title>Roseomonas hellenica sp. nov., isolated from roots of wild-growing Alkanna tinctoria.</title>
        <authorList>
            <person name="Rat A."/>
            <person name="Naranjo H.D."/>
            <person name="Lebbe L."/>
            <person name="Cnockaert M."/>
            <person name="Krigas N."/>
            <person name="Grigoriadou K."/>
            <person name="Maloupa E."/>
            <person name="Willems A."/>
        </authorList>
    </citation>
    <scope>NUCLEOTIDE SEQUENCE</scope>
    <source>
        <strain evidence="3">LMG 28251</strain>
    </source>
</reference>
<feature type="signal peptide" evidence="2">
    <location>
        <begin position="1"/>
        <end position="25"/>
    </location>
</feature>
<comment type="similarity">
    <text evidence="1">Belongs to the UPF0065 (bug) family.</text>
</comment>
<feature type="chain" id="PRO_5042250120" evidence="2">
    <location>
        <begin position="26"/>
        <end position="325"/>
    </location>
</feature>
<dbReference type="Gene3D" id="3.40.190.10">
    <property type="entry name" value="Periplasmic binding protein-like II"/>
    <property type="match status" value="1"/>
</dbReference>
<dbReference type="SUPFAM" id="SSF53850">
    <property type="entry name" value="Periplasmic binding protein-like II"/>
    <property type="match status" value="1"/>
</dbReference>
<gene>
    <name evidence="3" type="ORF">GXW79_10305</name>
</gene>